<comment type="catalytic activity">
    <reaction evidence="1">
        <text>ATP + protein L-histidine = ADP + protein N-phospho-L-histidine.</text>
        <dbReference type="EC" id="2.7.13.3"/>
    </reaction>
</comment>
<dbReference type="SMART" id="SM00388">
    <property type="entry name" value="HisKA"/>
    <property type="match status" value="1"/>
</dbReference>
<evidence type="ECO:0000256" key="2">
    <source>
        <dbReference type="ARBA" id="ARBA00004141"/>
    </source>
</evidence>
<dbReference type="InterPro" id="IPR003594">
    <property type="entry name" value="HATPase_dom"/>
</dbReference>
<keyword evidence="7 14" id="KW-0418">Kinase</keyword>
<dbReference type="AlphaFoldDB" id="A0A7W8AIW4"/>
<dbReference type="SUPFAM" id="SSF55874">
    <property type="entry name" value="ATPase domain of HSP90 chaperone/DNA topoisomerase II/histidine kinase"/>
    <property type="match status" value="1"/>
</dbReference>
<evidence type="ECO:0000256" key="10">
    <source>
        <dbReference type="ARBA" id="ARBA00023136"/>
    </source>
</evidence>
<keyword evidence="9" id="KW-0902">Two-component regulatory system</keyword>
<evidence type="ECO:0000313" key="14">
    <source>
        <dbReference type="EMBL" id="MBB5089843.1"/>
    </source>
</evidence>
<dbReference type="InterPro" id="IPR050428">
    <property type="entry name" value="TCS_sensor_his_kinase"/>
</dbReference>
<feature type="domain" description="Histidine kinase" evidence="12">
    <location>
        <begin position="255"/>
        <end position="455"/>
    </location>
</feature>
<evidence type="ECO:0000256" key="3">
    <source>
        <dbReference type="ARBA" id="ARBA00012438"/>
    </source>
</evidence>
<evidence type="ECO:0000256" key="8">
    <source>
        <dbReference type="ARBA" id="ARBA00022989"/>
    </source>
</evidence>
<feature type="transmembrane region" description="Helical" evidence="11">
    <location>
        <begin position="174"/>
        <end position="192"/>
    </location>
</feature>
<dbReference type="InterPro" id="IPR003661">
    <property type="entry name" value="HisK_dim/P_dom"/>
</dbReference>
<dbReference type="Pfam" id="PF02518">
    <property type="entry name" value="HATPase_c"/>
    <property type="match status" value="1"/>
</dbReference>
<dbReference type="PROSITE" id="PS50885">
    <property type="entry name" value="HAMP"/>
    <property type="match status" value="1"/>
</dbReference>
<dbReference type="RefSeq" id="WP_151158484.1">
    <property type="nucleotide sequence ID" value="NZ_JACHIL010000001.1"/>
</dbReference>
<dbReference type="GO" id="GO:0000155">
    <property type="term" value="F:phosphorelay sensor kinase activity"/>
    <property type="evidence" value="ECO:0007669"/>
    <property type="project" value="InterPro"/>
</dbReference>
<keyword evidence="10 11" id="KW-0472">Membrane</keyword>
<dbReference type="SMART" id="SM00387">
    <property type="entry name" value="HATPase_c"/>
    <property type="match status" value="1"/>
</dbReference>
<dbReference type="EMBL" id="JACHIL010000001">
    <property type="protein sequence ID" value="MBB5089843.1"/>
    <property type="molecule type" value="Genomic_DNA"/>
</dbReference>
<dbReference type="CDD" id="cd00082">
    <property type="entry name" value="HisKA"/>
    <property type="match status" value="1"/>
</dbReference>
<dbReference type="Gene3D" id="3.30.565.10">
    <property type="entry name" value="Histidine kinase-like ATPase, C-terminal domain"/>
    <property type="match status" value="1"/>
</dbReference>
<keyword evidence="4" id="KW-0597">Phosphoprotein</keyword>
<dbReference type="InterPro" id="IPR036890">
    <property type="entry name" value="HATPase_C_sf"/>
</dbReference>
<dbReference type="SUPFAM" id="SSF47384">
    <property type="entry name" value="Homodimeric domain of signal transducing histidine kinase"/>
    <property type="match status" value="1"/>
</dbReference>
<comment type="subcellular location">
    <subcellularLocation>
        <location evidence="2">Membrane</location>
        <topology evidence="2">Multi-pass membrane protein</topology>
    </subcellularLocation>
</comment>
<evidence type="ECO:0000256" key="6">
    <source>
        <dbReference type="ARBA" id="ARBA00022692"/>
    </source>
</evidence>
<dbReference type="InterPro" id="IPR003660">
    <property type="entry name" value="HAMP_dom"/>
</dbReference>
<dbReference type="EC" id="2.7.13.3" evidence="3"/>
<keyword evidence="15" id="KW-1185">Reference proteome</keyword>
<evidence type="ECO:0000313" key="15">
    <source>
        <dbReference type="Proteomes" id="UP000531231"/>
    </source>
</evidence>
<evidence type="ECO:0000256" key="11">
    <source>
        <dbReference type="SAM" id="Phobius"/>
    </source>
</evidence>
<dbReference type="InterPro" id="IPR004358">
    <property type="entry name" value="Sig_transdc_His_kin-like_C"/>
</dbReference>
<accession>A0A7W8AIW4</accession>
<dbReference type="PRINTS" id="PR00344">
    <property type="entry name" value="BCTRLSENSOR"/>
</dbReference>
<proteinExistence type="predicted"/>
<dbReference type="InterPro" id="IPR036097">
    <property type="entry name" value="HisK_dim/P_sf"/>
</dbReference>
<dbReference type="GO" id="GO:0005886">
    <property type="term" value="C:plasma membrane"/>
    <property type="evidence" value="ECO:0007669"/>
    <property type="project" value="TreeGrafter"/>
</dbReference>
<evidence type="ECO:0000259" key="13">
    <source>
        <dbReference type="PROSITE" id="PS50885"/>
    </source>
</evidence>
<dbReference type="CDD" id="cd00075">
    <property type="entry name" value="HATPase"/>
    <property type="match status" value="1"/>
</dbReference>
<dbReference type="PANTHER" id="PTHR45436">
    <property type="entry name" value="SENSOR HISTIDINE KINASE YKOH"/>
    <property type="match status" value="1"/>
</dbReference>
<keyword evidence="8 11" id="KW-1133">Transmembrane helix</keyword>
<feature type="transmembrane region" description="Helical" evidence="11">
    <location>
        <begin position="12"/>
        <end position="36"/>
    </location>
</feature>
<gene>
    <name evidence="14" type="ORF">HNQ68_000355</name>
</gene>
<keyword evidence="6 11" id="KW-0812">Transmembrane</keyword>
<evidence type="ECO:0000256" key="5">
    <source>
        <dbReference type="ARBA" id="ARBA00022679"/>
    </source>
</evidence>
<keyword evidence="5" id="KW-0808">Transferase</keyword>
<evidence type="ECO:0000259" key="12">
    <source>
        <dbReference type="PROSITE" id="PS50109"/>
    </source>
</evidence>
<feature type="transmembrane region" description="Helical" evidence="11">
    <location>
        <begin position="146"/>
        <end position="168"/>
    </location>
</feature>
<feature type="domain" description="HAMP" evidence="13">
    <location>
        <begin position="194"/>
        <end position="247"/>
    </location>
</feature>
<dbReference type="Gene3D" id="1.10.287.130">
    <property type="match status" value="1"/>
</dbReference>
<reference evidence="14 15" key="1">
    <citation type="submission" date="2020-08" db="EMBL/GenBank/DDBJ databases">
        <title>Genomic Encyclopedia of Type Strains, Phase IV (KMG-IV): sequencing the most valuable type-strain genomes for metagenomic binning, comparative biology and taxonomic classification.</title>
        <authorList>
            <person name="Goeker M."/>
        </authorList>
    </citation>
    <scope>NUCLEOTIDE SEQUENCE [LARGE SCALE GENOMIC DNA]</scope>
    <source>
        <strain evidence="14 15">DSM 25620</strain>
    </source>
</reference>
<organism evidence="14 15">
    <name type="scientific">Pseudochrobactrum saccharolyticum</name>
    <dbReference type="NCBI Taxonomy" id="354352"/>
    <lineage>
        <taxon>Bacteria</taxon>
        <taxon>Pseudomonadati</taxon>
        <taxon>Pseudomonadota</taxon>
        <taxon>Alphaproteobacteria</taxon>
        <taxon>Hyphomicrobiales</taxon>
        <taxon>Brucellaceae</taxon>
        <taxon>Pseudochrobactrum</taxon>
    </lineage>
</organism>
<dbReference type="Pfam" id="PF00512">
    <property type="entry name" value="HisKA"/>
    <property type="match status" value="1"/>
</dbReference>
<evidence type="ECO:0000256" key="4">
    <source>
        <dbReference type="ARBA" id="ARBA00022553"/>
    </source>
</evidence>
<sequence>MKFMRSIAFPVVVMLVIGMALMMTISTILTLTFLLLSSDTEGRQTVPLDILGKLLQSSKSYTPSGQLKLNIGGISADIIGSAEQQPDFWYLLSDGTQTITHGVVPPSVQKALNTVSDQISSFQFHYTTGEVTYQGLRLVDDANPQAFVVLGGVSFTGVQTIFVALWGIGSQGLYHLLGVVLVATATIAAIAVKRVIASPVRRVVNSAEKIDGLPNGRSISDRDTPSELKPMVAAFNTALSRIDDAFEAQRFFLASASHELRTPLTKLRIKLEKIEEPAIRDVLIRDTARLASIVTTSLQLARLSGQSLAFAPVDLAHAARQIVAEHVPAALRQGVEIEFKAPEERIIISGSEAALRVALDNLIMNALCHAQGTEMLVIEVLHPCILRVTDRGPGIPDAERSSMLKPFVRGAGTAVEGAGMGLAIVSQIMSAHNGSVALSDATGGGLVVSLTFPAG</sequence>
<evidence type="ECO:0000256" key="7">
    <source>
        <dbReference type="ARBA" id="ARBA00022777"/>
    </source>
</evidence>
<name>A0A7W8AIW4_9HYPH</name>
<protein>
    <recommendedName>
        <fullName evidence="3">histidine kinase</fullName>
        <ecNumber evidence="3">2.7.13.3</ecNumber>
    </recommendedName>
</protein>
<comment type="caution">
    <text evidence="14">The sequence shown here is derived from an EMBL/GenBank/DDBJ whole genome shotgun (WGS) entry which is preliminary data.</text>
</comment>
<evidence type="ECO:0000256" key="9">
    <source>
        <dbReference type="ARBA" id="ARBA00023012"/>
    </source>
</evidence>
<dbReference type="PANTHER" id="PTHR45436:SF15">
    <property type="entry name" value="SENSOR HISTIDINE KINASE CUSS"/>
    <property type="match status" value="1"/>
</dbReference>
<dbReference type="InterPro" id="IPR005467">
    <property type="entry name" value="His_kinase_dom"/>
</dbReference>
<dbReference type="PROSITE" id="PS50109">
    <property type="entry name" value="HIS_KIN"/>
    <property type="match status" value="1"/>
</dbReference>
<evidence type="ECO:0000256" key="1">
    <source>
        <dbReference type="ARBA" id="ARBA00000085"/>
    </source>
</evidence>
<dbReference type="Proteomes" id="UP000531231">
    <property type="component" value="Unassembled WGS sequence"/>
</dbReference>